<dbReference type="SUPFAM" id="SSF49299">
    <property type="entry name" value="PKD domain"/>
    <property type="match status" value="2"/>
</dbReference>
<dbReference type="Gene3D" id="2.60.40.2750">
    <property type="match status" value="1"/>
</dbReference>
<keyword evidence="1" id="KW-0732">Signal</keyword>
<dbReference type="InterPro" id="IPR013320">
    <property type="entry name" value="ConA-like_dom_sf"/>
</dbReference>
<dbReference type="Pfam" id="PF18675">
    <property type="entry name" value="HepII_C"/>
    <property type="match status" value="1"/>
</dbReference>
<gene>
    <name evidence="4" type="ORF">A3H61_01550</name>
</gene>
<dbReference type="InterPro" id="IPR035986">
    <property type="entry name" value="PKD_dom_sf"/>
</dbReference>
<dbReference type="NCBIfam" id="TIGR01451">
    <property type="entry name" value="B_ant_repeat"/>
    <property type="match status" value="1"/>
</dbReference>
<dbReference type="InterPro" id="IPR001434">
    <property type="entry name" value="OmcB-like_DUF11"/>
</dbReference>
<dbReference type="CDD" id="cd00146">
    <property type="entry name" value="PKD"/>
    <property type="match status" value="2"/>
</dbReference>
<dbReference type="Gene3D" id="2.70.98.70">
    <property type="match status" value="1"/>
</dbReference>
<feature type="domain" description="PKD" evidence="3">
    <location>
        <begin position="711"/>
        <end position="798"/>
    </location>
</feature>
<dbReference type="InterPro" id="IPR008929">
    <property type="entry name" value="Chondroitin_lyas"/>
</dbReference>
<dbReference type="PANTHER" id="PTHR34819">
    <property type="entry name" value="LARGE CYSTEINE-RICH PERIPLASMIC PROTEIN OMCB"/>
    <property type="match status" value="1"/>
</dbReference>
<dbReference type="Gene3D" id="2.60.40.1080">
    <property type="match status" value="1"/>
</dbReference>
<dbReference type="SMART" id="SM00089">
    <property type="entry name" value="PKD"/>
    <property type="match status" value="2"/>
</dbReference>
<accession>A0A1G2A6K0</accession>
<dbReference type="AlphaFoldDB" id="A0A1G2A6K0"/>
<name>A0A1G2A6K0_9BACT</name>
<dbReference type="Pfam" id="PF18911">
    <property type="entry name" value="PKD_4"/>
    <property type="match status" value="2"/>
</dbReference>
<evidence type="ECO:0000313" key="5">
    <source>
        <dbReference type="Proteomes" id="UP000178315"/>
    </source>
</evidence>
<dbReference type="InterPro" id="IPR000601">
    <property type="entry name" value="PKD_dom"/>
</dbReference>
<dbReference type="InterPro" id="IPR013783">
    <property type="entry name" value="Ig-like_fold"/>
</dbReference>
<reference evidence="4 5" key="1">
    <citation type="journal article" date="2016" name="Nat. Commun.">
        <title>Thousands of microbial genomes shed light on interconnected biogeochemical processes in an aquifer system.</title>
        <authorList>
            <person name="Anantharaman K."/>
            <person name="Brown C.T."/>
            <person name="Hug L.A."/>
            <person name="Sharon I."/>
            <person name="Castelle C.J."/>
            <person name="Probst A.J."/>
            <person name="Thomas B.C."/>
            <person name="Singh A."/>
            <person name="Wilkins M.J."/>
            <person name="Karaoz U."/>
            <person name="Brodie E.L."/>
            <person name="Williams K.H."/>
            <person name="Hubbard S.S."/>
            <person name="Banfield J.F."/>
        </authorList>
    </citation>
    <scope>NUCLEOTIDE SEQUENCE [LARGE SCALE GENOMIC DNA]</scope>
</reference>
<dbReference type="Pfam" id="PF01345">
    <property type="entry name" value="DUF11"/>
    <property type="match status" value="1"/>
</dbReference>
<evidence type="ECO:0000313" key="4">
    <source>
        <dbReference type="EMBL" id="OGY72508.1"/>
    </source>
</evidence>
<dbReference type="Pfam" id="PF13385">
    <property type="entry name" value="Laminin_G_3"/>
    <property type="match status" value="1"/>
</dbReference>
<dbReference type="PROSITE" id="PS50093">
    <property type="entry name" value="PKD"/>
    <property type="match status" value="2"/>
</dbReference>
<dbReference type="PANTHER" id="PTHR34819:SF3">
    <property type="entry name" value="CELL SURFACE PROTEIN"/>
    <property type="match status" value="1"/>
</dbReference>
<dbReference type="InterPro" id="IPR040925">
    <property type="entry name" value="HepII_C"/>
</dbReference>
<evidence type="ECO:0000259" key="3">
    <source>
        <dbReference type="PROSITE" id="PS50093"/>
    </source>
</evidence>
<dbReference type="Gene3D" id="2.60.120.200">
    <property type="match status" value="1"/>
</dbReference>
<organism evidence="4 5">
    <name type="scientific">Candidatus Jacksonbacteria bacterium RIFCSPLOWO2_02_FULL_44_20</name>
    <dbReference type="NCBI Taxonomy" id="1798460"/>
    <lineage>
        <taxon>Bacteria</taxon>
        <taxon>Candidatus Jacksoniibacteriota</taxon>
    </lineage>
</organism>
<dbReference type="Proteomes" id="UP000178315">
    <property type="component" value="Unassembled WGS sequence"/>
</dbReference>
<feature type="domain" description="PKD" evidence="3">
    <location>
        <begin position="795"/>
        <end position="880"/>
    </location>
</feature>
<dbReference type="InterPro" id="IPR047589">
    <property type="entry name" value="DUF11_rpt"/>
</dbReference>
<dbReference type="Gene3D" id="2.60.40.1170">
    <property type="entry name" value="Mu homology domain, subdomain B"/>
    <property type="match status" value="1"/>
</dbReference>
<keyword evidence="2" id="KW-1015">Disulfide bond</keyword>
<sequence length="1259" mass="136741">MFALIYLLGPIPGINYTHTIDEYGQRAIQLMTTEVMRTPPFGIVSARYIGWDYYTIATRTYDWIWSALTADQRTQTANWLADSGSLVLSNWTLGMVSSPYFEGFYPWEIGLGFYNDGVRQDVAQALVDSFEKGMLNGRALDFQNWIARSNGGNSELGTYGLSHPYRHIISLDEWRTATGQNYFAEGTGIIDANFVRYYPQYILYRLKPSNPKVLLKWGEISSGVGFNGTGGGEDMMAILGEPLKIADPDMAALNRWFSTALNIIPPYDTDYSLFMRILFADKSVSPKSPQELNLPLTQFFEGIGMVIMRSGFNDLQDTAIAIGAPVYRIGGHDWYNGQFPLGFTIDKYGPLAFKHHGDKSEQIEHRQNIMRFTDPLATPDAGWVQGQGSSPSNMQDYTPSSKWYRGGVTRLETVENTGSYDYVFADVRRNYLTSRVSNYTRQYVYLRPQSLIDSDYIVIFDRTETTRPDILKRWEINMAYNPQINGAETQIQDGKWQYTGANQITITNDIDPDPYSKKISPEAHGKLFVRTLLPQSVTLEKNGGPGNEFMTDAGGVNQNINSDYKILNAAGALYVGTYFVDIIPAVPSLKDNFLHILQTADANNPAQSTAMTPTERIDGDMMVGAHIKDDTLGHKVVMFSKTEANQAHVEYSISTSQPVEHLIADLAPFGTYDVFQDGNKLATLSASEAGTISFNSTGGGSFNVSSNALPPTVVASAAPVSGNAPLSVSFTAVATDLDGTIQSYNWSFGDNTPNSTQQNPSHTYSLNGTYQTTVIVTDNSGLTATSIPITITVTLPPQVTASADVTSGQTPLTVNFTAIGQNIVSYLWNFGDGNTSTQQNPSHVYQNSGTYTVTVTGTDSIGKTTTDSLSIAVAGTLTTITVSPNVVFVLPNGTQQFSALGKDSVGNTIPISLTWAVSGGGMIDANGLFSAGTTEGTFTVSTTDGSISGTASITISSNIFENGLIGYWTLDEGAGQTAQDASGNGHQGTISGATWTMGKVRGALDFDGSNDYVNVGALPFNSFSSFTHSAWFKANTLNEYRRIISTQYSGGDDIRLWVDGRTLYYSLDDGTVSQVTTSFSDSSSWHHVAGTFDGSKIRLYLDGIEVGTPANDTFNFAGTNGTTYIGKQVGSSDSSIHFAGLIDDVRIYNRALSDAEIQTLFNPPQPPQQPPQITLTKTADKTEVTQGDTITYTILYKNEGASDAINVVITDPIPSGTVYVDKSATQGGAYNTNKNEIQWTIPTLAPNASGSVSFQAMVE</sequence>
<protein>
    <recommendedName>
        <fullName evidence="3">PKD domain-containing protein</fullName>
    </recommendedName>
</protein>
<dbReference type="InterPro" id="IPR051172">
    <property type="entry name" value="Chlamydia_OmcB"/>
</dbReference>
<evidence type="ECO:0000256" key="1">
    <source>
        <dbReference type="ARBA" id="ARBA00022729"/>
    </source>
</evidence>
<proteinExistence type="predicted"/>
<dbReference type="EMBL" id="MHJU01000031">
    <property type="protein sequence ID" value="OGY72508.1"/>
    <property type="molecule type" value="Genomic_DNA"/>
</dbReference>
<dbReference type="Gene3D" id="2.60.40.10">
    <property type="entry name" value="Immunoglobulins"/>
    <property type="match status" value="2"/>
</dbReference>
<dbReference type="SUPFAM" id="SSF49899">
    <property type="entry name" value="Concanavalin A-like lectins/glucanases"/>
    <property type="match status" value="1"/>
</dbReference>
<dbReference type="Gene3D" id="1.50.10.100">
    <property type="entry name" value="Chondroitin AC/alginate lyase"/>
    <property type="match status" value="1"/>
</dbReference>
<dbReference type="SMART" id="SM00560">
    <property type="entry name" value="LamGL"/>
    <property type="match status" value="1"/>
</dbReference>
<dbReference type="InterPro" id="IPR022409">
    <property type="entry name" value="PKD/Chitinase_dom"/>
</dbReference>
<comment type="caution">
    <text evidence="4">The sequence shown here is derived from an EMBL/GenBank/DDBJ whole genome shotgun (WGS) entry which is preliminary data.</text>
</comment>
<dbReference type="FunFam" id="2.60.40.10:FF:000270">
    <property type="entry name" value="Cell surface protein"/>
    <property type="match status" value="1"/>
</dbReference>
<evidence type="ECO:0000256" key="2">
    <source>
        <dbReference type="ARBA" id="ARBA00023157"/>
    </source>
</evidence>
<dbReference type="InterPro" id="IPR006558">
    <property type="entry name" value="LamG-like"/>
</dbReference>